<evidence type="ECO:0000256" key="1">
    <source>
        <dbReference type="SAM" id="MobiDB-lite"/>
    </source>
</evidence>
<name>A0A0F6SDR6_9BACT</name>
<feature type="region of interest" description="Disordered" evidence="1">
    <location>
        <begin position="150"/>
        <end position="222"/>
    </location>
</feature>
<proteinExistence type="predicted"/>
<protein>
    <recommendedName>
        <fullName evidence="4">Co-chaperone DjlA N-terminal domain-containing protein</fullName>
    </recommendedName>
</protein>
<gene>
    <name evidence="2" type="ORF">DB32_001058</name>
</gene>
<dbReference type="InterPro" id="IPR029024">
    <property type="entry name" value="TerB-like"/>
</dbReference>
<dbReference type="AlphaFoldDB" id="A0A0F6SDR6"/>
<evidence type="ECO:0000313" key="3">
    <source>
        <dbReference type="Proteomes" id="UP000034883"/>
    </source>
</evidence>
<sequence length="222" mass="25390">MKVRDRILVITDLMLGALYADATMTGEEDRAVRELLAKLLLCPPDALPEHVDARIRGFSLMEFDIELAARDFLKDPPMKKRRLLELIASLTDKDGTDLREDEYLRDLGQCLGMQPDEYADIVLSYEIESLRESFDMIRLGDEITGPIKLGRNPEDDLPRWRRKALRQRRESERHMQVQKAAAEEQSPPKEQIAPAVTERRDPTGPRHKTVPPPIPEGARKKG</sequence>
<dbReference type="STRING" id="927083.DB32_001058"/>
<dbReference type="KEGG" id="samy:DB32_001058"/>
<dbReference type="RefSeq" id="WP_053231317.1">
    <property type="nucleotide sequence ID" value="NZ_CP011125.1"/>
</dbReference>
<evidence type="ECO:0000313" key="2">
    <source>
        <dbReference type="EMBL" id="AKF03909.1"/>
    </source>
</evidence>
<dbReference type="SUPFAM" id="SSF158682">
    <property type="entry name" value="TerB-like"/>
    <property type="match status" value="1"/>
</dbReference>
<reference evidence="2 3" key="1">
    <citation type="submission" date="2015-03" db="EMBL/GenBank/DDBJ databases">
        <title>Genome assembly of Sandaracinus amylolyticus DSM 53668.</title>
        <authorList>
            <person name="Sharma G."/>
            <person name="Subramanian S."/>
        </authorList>
    </citation>
    <scope>NUCLEOTIDE SEQUENCE [LARGE SCALE GENOMIC DNA]</scope>
    <source>
        <strain evidence="2 3">DSM 53668</strain>
    </source>
</reference>
<dbReference type="EMBL" id="CP011125">
    <property type="protein sequence ID" value="AKF03909.1"/>
    <property type="molecule type" value="Genomic_DNA"/>
</dbReference>
<accession>A0A0F6SDR6</accession>
<organism evidence="2 3">
    <name type="scientific">Sandaracinus amylolyticus</name>
    <dbReference type="NCBI Taxonomy" id="927083"/>
    <lineage>
        <taxon>Bacteria</taxon>
        <taxon>Pseudomonadati</taxon>
        <taxon>Myxococcota</taxon>
        <taxon>Polyangia</taxon>
        <taxon>Polyangiales</taxon>
        <taxon>Sandaracinaceae</taxon>
        <taxon>Sandaracinus</taxon>
    </lineage>
</organism>
<dbReference type="Proteomes" id="UP000034883">
    <property type="component" value="Chromosome"/>
</dbReference>
<dbReference type="OrthoDB" id="5516975at2"/>
<keyword evidence="3" id="KW-1185">Reference proteome</keyword>
<evidence type="ECO:0008006" key="4">
    <source>
        <dbReference type="Google" id="ProtNLM"/>
    </source>
</evidence>